<dbReference type="Proteomes" id="UP000243015">
    <property type="component" value="Unassembled WGS sequence"/>
</dbReference>
<dbReference type="GO" id="GO:0005634">
    <property type="term" value="C:nucleus"/>
    <property type="evidence" value="ECO:0007669"/>
    <property type="project" value="TreeGrafter"/>
</dbReference>
<dbReference type="InterPro" id="IPR034228">
    <property type="entry name" value="Nop6_RRM"/>
</dbReference>
<reference evidence="4 5" key="1">
    <citation type="submission" date="2016-05" db="EMBL/GenBank/DDBJ databases">
        <title>Genome sequencing of Trichophyton rubrum CMCC(F)T1i isolated from hair.</title>
        <authorList>
            <person name="Zhan P."/>
            <person name="Tao Y."/>
            <person name="Liu W."/>
        </authorList>
    </citation>
    <scope>NUCLEOTIDE SEQUENCE [LARGE SCALE GENOMIC DNA]</scope>
    <source>
        <strain evidence="5">CMCC(F)T1i</strain>
    </source>
</reference>
<dbReference type="VEuPathDB" id="FungiDB:TERG_11848"/>
<evidence type="ECO:0000313" key="5">
    <source>
        <dbReference type="Proteomes" id="UP000243015"/>
    </source>
</evidence>
<comment type="caution">
    <text evidence="4">The sequence shown here is derived from an EMBL/GenBank/DDBJ whole genome shotgun (WGS) entry which is preliminary data.</text>
</comment>
<feature type="region of interest" description="Disordered" evidence="2">
    <location>
        <begin position="298"/>
        <end position="471"/>
    </location>
</feature>
<dbReference type="VEuPathDB" id="FungiDB:TERG_02425"/>
<gene>
    <name evidence="4" type="ORF">A7C99_2688</name>
</gene>
<dbReference type="GO" id="GO:0003723">
    <property type="term" value="F:RNA binding"/>
    <property type="evidence" value="ECO:0007669"/>
    <property type="project" value="UniProtKB-UniRule"/>
</dbReference>
<feature type="compositionally biased region" description="Low complexity" evidence="2">
    <location>
        <begin position="597"/>
        <end position="610"/>
    </location>
</feature>
<dbReference type="CDD" id="cd12400">
    <property type="entry name" value="RRM_Nop6"/>
    <property type="match status" value="1"/>
</dbReference>
<dbReference type="EMBL" id="LHPM01000013">
    <property type="protein sequence ID" value="OAL65591.1"/>
    <property type="molecule type" value="Genomic_DNA"/>
</dbReference>
<feature type="compositionally biased region" description="Low complexity" evidence="2">
    <location>
        <begin position="441"/>
        <end position="455"/>
    </location>
</feature>
<organism evidence="4 5">
    <name type="scientific">Trichophyton rubrum</name>
    <name type="common">Athlete's foot fungus</name>
    <name type="synonym">Epidermophyton rubrum</name>
    <dbReference type="NCBI Taxonomy" id="5551"/>
    <lineage>
        <taxon>Eukaryota</taxon>
        <taxon>Fungi</taxon>
        <taxon>Dikarya</taxon>
        <taxon>Ascomycota</taxon>
        <taxon>Pezizomycotina</taxon>
        <taxon>Eurotiomycetes</taxon>
        <taxon>Eurotiomycetidae</taxon>
        <taxon>Onygenales</taxon>
        <taxon>Arthrodermataceae</taxon>
        <taxon>Trichophyton</taxon>
    </lineage>
</organism>
<dbReference type="AlphaFoldDB" id="A0A178EZN5"/>
<keyword evidence="1" id="KW-0694">RNA-binding</keyword>
<dbReference type="InterPro" id="IPR032704">
    <property type="entry name" value="Cms1"/>
</dbReference>
<dbReference type="Pfam" id="PF14617">
    <property type="entry name" value="CMS1"/>
    <property type="match status" value="1"/>
</dbReference>
<sequence length="626" mass="69647">MAASVTLQDMPAGSNKRKRVEEEDGAENTSGAVPVQQPSKKKKKKRSKGAKGGDEYDANKVMGKDGGIDESIGKMDGKLLGDYFVQRIKRHNKNLTAVELDDFYIPEHAFLDTSSWESSRELDNMPSFLKAFSPGKGESLSKASEVKGSPHTLVVTLAGLRAAEITRIGIGIGTPVRLNDLVNSGSLKLDSLKRIVVDGSYVDQKKRGIFDMKELHFPLMEFLNRAELRERYQSKKSDKVQIIGMQTSSKAFLGATVLDYPILPRVYRRDITATIMGDKRKRDEAAVDENDGAVVDLGKSSKKIKSGDKEKVKKERKTKKDKKEKKEKKKLEKELKKKAREEANGAAGEGKMEVDGEPNGVQKAEKSKKVKREEKYKRAKQERMEKRAKLAEEEKAEQDEEKKEKKEKKKEKTEKKLKPEEKEEEQEENGVNGAKAEEEQSAPAAPADTETPAENGTEEAAEGAVGDAEMEEARKSQRFIVFISNLPYTATQESVTKHFEKLQPTSVRVPLERGGKKGRGFAFVEFAGFDRMKTCLKQYHGTMFEDGDKPARKIKVELTAGGGGSKSEARKMKILEKNQKLKEERARDAQEAKRAKTASATTNGAGTSAADDQSHIHPSRRARVPV</sequence>
<feature type="domain" description="RRM" evidence="3">
    <location>
        <begin position="479"/>
        <end position="561"/>
    </location>
</feature>
<evidence type="ECO:0000256" key="1">
    <source>
        <dbReference type="PROSITE-ProRule" id="PRU00176"/>
    </source>
</evidence>
<feature type="compositionally biased region" description="Basic and acidic residues" evidence="2">
    <location>
        <begin position="578"/>
        <end position="594"/>
    </location>
</feature>
<dbReference type="GO" id="GO:0030686">
    <property type="term" value="C:90S preribosome"/>
    <property type="evidence" value="ECO:0007669"/>
    <property type="project" value="TreeGrafter"/>
</dbReference>
<feature type="compositionally biased region" description="Basic and acidic residues" evidence="2">
    <location>
        <begin position="400"/>
        <end position="421"/>
    </location>
</feature>
<feature type="region of interest" description="Disordered" evidence="2">
    <location>
        <begin position="578"/>
        <end position="626"/>
    </location>
</feature>
<dbReference type="InterPro" id="IPR035979">
    <property type="entry name" value="RBD_domain_sf"/>
</dbReference>
<feature type="compositionally biased region" description="Basic residues" evidence="2">
    <location>
        <begin position="39"/>
        <end position="49"/>
    </location>
</feature>
<dbReference type="PANTHER" id="PTHR24030">
    <property type="entry name" value="PROTEIN CMSS1"/>
    <property type="match status" value="1"/>
</dbReference>
<feature type="compositionally biased region" description="Basic and acidic residues" evidence="2">
    <location>
        <begin position="363"/>
        <end position="393"/>
    </location>
</feature>
<dbReference type="PANTHER" id="PTHR24030:SF0">
    <property type="entry name" value="PROTEIN CMSS1"/>
    <property type="match status" value="1"/>
</dbReference>
<feature type="region of interest" description="Disordered" evidence="2">
    <location>
        <begin position="1"/>
        <end position="65"/>
    </location>
</feature>
<evidence type="ECO:0000259" key="3">
    <source>
        <dbReference type="PROSITE" id="PS50102"/>
    </source>
</evidence>
<dbReference type="FunFam" id="3.30.70.330:FF:000376">
    <property type="entry name" value="Putative RNA binding protein"/>
    <property type="match status" value="1"/>
</dbReference>
<dbReference type="PROSITE" id="PS50102">
    <property type="entry name" value="RRM"/>
    <property type="match status" value="1"/>
</dbReference>
<feature type="compositionally biased region" description="Basic residues" evidence="2">
    <location>
        <begin position="617"/>
        <end position="626"/>
    </location>
</feature>
<dbReference type="InterPro" id="IPR000504">
    <property type="entry name" value="RRM_dom"/>
</dbReference>
<dbReference type="Gene3D" id="3.30.70.330">
    <property type="match status" value="1"/>
</dbReference>
<dbReference type="SUPFAM" id="SSF54928">
    <property type="entry name" value="RNA-binding domain, RBD"/>
    <property type="match status" value="1"/>
</dbReference>
<feature type="compositionally biased region" description="Basic residues" evidence="2">
    <location>
        <begin position="314"/>
        <end position="328"/>
    </location>
</feature>
<dbReference type="VEuPathDB" id="FungiDB:TERG_11847"/>
<dbReference type="Pfam" id="PF00076">
    <property type="entry name" value="RRM_1"/>
    <property type="match status" value="1"/>
</dbReference>
<name>A0A178EZN5_TRIRU</name>
<dbReference type="SMART" id="SM00360">
    <property type="entry name" value="RRM"/>
    <property type="match status" value="1"/>
</dbReference>
<accession>A0A178EZN5</accession>
<dbReference type="InterPro" id="IPR012677">
    <property type="entry name" value="Nucleotide-bd_a/b_plait_sf"/>
</dbReference>
<feature type="compositionally biased region" description="Basic and acidic residues" evidence="2">
    <location>
        <begin position="329"/>
        <end position="343"/>
    </location>
</feature>
<proteinExistence type="predicted"/>
<protein>
    <recommendedName>
        <fullName evidence="3">RRM domain-containing protein</fullName>
    </recommendedName>
</protein>
<evidence type="ECO:0000313" key="4">
    <source>
        <dbReference type="EMBL" id="OAL65591.1"/>
    </source>
</evidence>
<evidence type="ECO:0000256" key="2">
    <source>
        <dbReference type="SAM" id="MobiDB-lite"/>
    </source>
</evidence>
<feature type="compositionally biased region" description="Basic and acidic residues" evidence="2">
    <location>
        <begin position="51"/>
        <end position="65"/>
    </location>
</feature>